<dbReference type="PROSITE" id="PS51840">
    <property type="entry name" value="C2_NT"/>
    <property type="match status" value="1"/>
</dbReference>
<feature type="coiled-coil region" evidence="1">
    <location>
        <begin position="1171"/>
        <end position="1257"/>
    </location>
</feature>
<feature type="coiled-coil region" evidence="1">
    <location>
        <begin position="678"/>
        <end position="740"/>
    </location>
</feature>
<evidence type="ECO:0000313" key="4">
    <source>
        <dbReference type="EMBL" id="EYU43583.1"/>
    </source>
</evidence>
<feature type="compositionally biased region" description="Polar residues" evidence="2">
    <location>
        <begin position="258"/>
        <end position="275"/>
    </location>
</feature>
<gene>
    <name evidence="4" type="ORF">MIMGU_mgv1a000135mg</name>
</gene>
<organism evidence="4 5">
    <name type="scientific">Erythranthe guttata</name>
    <name type="common">Yellow monkey flower</name>
    <name type="synonym">Mimulus guttatus</name>
    <dbReference type="NCBI Taxonomy" id="4155"/>
    <lineage>
        <taxon>Eukaryota</taxon>
        <taxon>Viridiplantae</taxon>
        <taxon>Streptophyta</taxon>
        <taxon>Embryophyta</taxon>
        <taxon>Tracheophyta</taxon>
        <taxon>Spermatophyta</taxon>
        <taxon>Magnoliopsida</taxon>
        <taxon>eudicotyledons</taxon>
        <taxon>Gunneridae</taxon>
        <taxon>Pentapetalae</taxon>
        <taxon>asterids</taxon>
        <taxon>lamiids</taxon>
        <taxon>Lamiales</taxon>
        <taxon>Phrymaceae</taxon>
        <taxon>Erythranthe</taxon>
    </lineage>
</organism>
<accession>A0A022RV19</accession>
<feature type="region of interest" description="Disordered" evidence="2">
    <location>
        <begin position="200"/>
        <end position="275"/>
    </location>
</feature>
<dbReference type="EMBL" id="KI630241">
    <property type="protein sequence ID" value="EYU43583.1"/>
    <property type="molecule type" value="Genomic_DNA"/>
</dbReference>
<dbReference type="PANTHER" id="PTHR34452:SF1">
    <property type="entry name" value="SPORULATION-SPECIFIC PROTEIN"/>
    <property type="match status" value="1"/>
</dbReference>
<feature type="coiled-coil region" evidence="1">
    <location>
        <begin position="587"/>
        <end position="614"/>
    </location>
</feature>
<feature type="domain" description="C2 NT-type" evidence="3">
    <location>
        <begin position="6"/>
        <end position="141"/>
    </location>
</feature>
<dbReference type="eggNOG" id="ENOG502QRAN">
    <property type="taxonomic scope" value="Eukaryota"/>
</dbReference>
<evidence type="ECO:0000259" key="3">
    <source>
        <dbReference type="PROSITE" id="PS51840"/>
    </source>
</evidence>
<evidence type="ECO:0000256" key="1">
    <source>
        <dbReference type="SAM" id="Coils"/>
    </source>
</evidence>
<keyword evidence="5" id="KW-1185">Reference proteome</keyword>
<feature type="coiled-coil region" evidence="1">
    <location>
        <begin position="1292"/>
        <end position="1399"/>
    </location>
</feature>
<feature type="coiled-coil region" evidence="1">
    <location>
        <begin position="468"/>
        <end position="502"/>
    </location>
</feature>
<name>A0A022RV19_ERYGU</name>
<reference evidence="4 5" key="1">
    <citation type="journal article" date="2013" name="Proc. Natl. Acad. Sci. U.S.A.">
        <title>Fine-scale variation in meiotic recombination in Mimulus inferred from population shotgun sequencing.</title>
        <authorList>
            <person name="Hellsten U."/>
            <person name="Wright K.M."/>
            <person name="Jenkins J."/>
            <person name="Shu S."/>
            <person name="Yuan Y."/>
            <person name="Wessler S.R."/>
            <person name="Schmutz J."/>
            <person name="Willis J.H."/>
            <person name="Rokhsar D.S."/>
        </authorList>
    </citation>
    <scope>NUCLEOTIDE SEQUENCE [LARGE SCALE GENOMIC DNA]</scope>
    <source>
        <strain evidence="5">cv. DUN x IM62</strain>
    </source>
</reference>
<dbReference type="Proteomes" id="UP000030748">
    <property type="component" value="Unassembled WGS sequence"/>
</dbReference>
<feature type="coiled-coil region" evidence="1">
    <location>
        <begin position="1588"/>
        <end position="1622"/>
    </location>
</feature>
<feature type="compositionally biased region" description="Polar residues" evidence="2">
    <location>
        <begin position="223"/>
        <end position="232"/>
    </location>
</feature>
<evidence type="ECO:0000313" key="5">
    <source>
        <dbReference type="Proteomes" id="UP000030748"/>
    </source>
</evidence>
<feature type="coiled-coil region" evidence="1">
    <location>
        <begin position="383"/>
        <end position="442"/>
    </location>
</feature>
<evidence type="ECO:0000256" key="2">
    <source>
        <dbReference type="SAM" id="MobiDB-lite"/>
    </source>
</evidence>
<sequence>MSRVSKWKLEKNKVKVVFRLQFHATHIPQSGWEKLFISFIPADTGKATAKTTKANVRNGTCKWSDPIYETTRLLQDSRTKLYDEKLYKIVVAMGSSRASILGEASVNLADYVDGLKPSDVSLPLHGCNFGTILHVSEMKKTMNHLFRFLFPPISFWEFEQQRELREKGLHADSAPAKIQYPEEVTIDEVGAHIKFKSDANEVSSLEEEVNPSEEYGGSATGFDGSSNTSGSFSAEKHEVDSKSTTSSPHKVKRGTPDHPNTAQGSVGSDKSTTDNNNELATAFEENSRLRASLELSESSFFNLKLEVDSLQTLADELGSETQKLSRQLAAEASSSEQLANENEITRIKKTTENRDTASFKDDRFVSENGLGLDLCQPEIFDPIDAMKAQIFDLVRELDDAKVEKESLTRKMDQMELYYEALIHELEENQKRMLGELQHVTKEHATCLYNLSVTKSETEKLSQDMSQQMLRFVEEKRDLEAINEELEKRATISEAALKRARLNYSIAVDKLQKDLDVLSSQVTSMFETNESLIKQAVPNQNQEDYETKRKRSFSMHEELYRRAEEELIEMYSMNLNLDIYSRALQEPLIEADFEIRNMKEKIDELVEELKLSTASQNELMVRLQKAKDDIHELNEYKYSSISENRLLEEKLAKLSKENYLLGQKEKDSESTVVACLAENAELSLRLKNEAFENEKLANEASLLKETITTLKAESDELVSSKENLEETIDFVQEKLRDLLASNKDSDFGSVGIKDALLQLEKMQDNSVVKTRQLMEENRNLKSERDVADVAMRAARSDTLTMKESFRSAMQEMVTKLDLSNALVDKFQAQLESVADKIQLGSEYEENYFEQNIVLLSDFARLEDRMQELTCNNNGHLAREISGLDSLAEGLRTKDLTITELMHDKQELAMRLHDKTEESNKLSYEISCLNETLKVLHDELHVVKTCKDELEGKVRDLTFHSDKHQDNLFDFEQQKAELIHELMRKHESSQECVKDLQTRFDSTEAVLNHHLEEKTNLLISLEKLRSYLEASEQQKPELMHVKELASNLELEKSHLLSRLNAFKERNNSDRANFESKLSEMHEYSLLADVKLVYLANHCKTLLEDLQATFLETEANLSTSLESLRSDLEASEAQNKLLSISTISIGGELENCKENLKIMETRFSSDTILRDSEIERLKKGIKAMEEEINGLTASKEELEILAILLKDKVDEQFSNIASLEEQKDELSHKLSEQVLKTEEFKNLSIHLKELKDKAESLTAREKREPEVQDSLRIAFIKEQCQSTVQELNQQLSMSKKHGEEMLLKLQDAIDEIESRKKSEAVSLKKSDELALRMSNLEEELKAAILEKREKSNAYDRTKAELECALLSLECCKEEKEKVADSLREFEEEKSRLAVELSSVKGRLEILKSSVDLEKDELTRDVKTEKLISIQDGEIADTDESAQETAPIGTDPIPELLVTEDSPQSNGSNSIINNEHLGAQKLRFSLEHLHEELEKMKNENTVFNIGHDVGPDREVPQTGITQLQKANEELRNMFPLFDEISSGGNALERVLALEIELAEALKSKNKSNIQFQSSFLKQHSDEEAVLKSFRDINELIKEMLELKGRNADVEAELREMHNRFSQLSLRFAEVEGEREKLDMMLKNVRISKKITLNRSSSANIVDHTS</sequence>
<dbReference type="STRING" id="4155.A0A022RV19"/>
<protein>
    <recommendedName>
        <fullName evidence="3">C2 NT-type domain-containing protein</fullName>
    </recommendedName>
</protein>
<dbReference type="Pfam" id="PF10358">
    <property type="entry name" value="NT-C2"/>
    <property type="match status" value="1"/>
</dbReference>
<feature type="coiled-coil region" evidence="1">
    <location>
        <begin position="1111"/>
        <end position="1138"/>
    </location>
</feature>
<dbReference type="InterPro" id="IPR019448">
    <property type="entry name" value="NT-C2"/>
</dbReference>
<proteinExistence type="predicted"/>
<keyword evidence="1" id="KW-0175">Coiled coil</keyword>
<dbReference type="PANTHER" id="PTHR34452">
    <property type="entry name" value="MYOSIN HEAVY CHAIN-RELATED PROTEIN"/>
    <property type="match status" value="1"/>
</dbReference>